<protein>
    <submittedName>
        <fullName evidence="3">Ribose 5-phosphate isomerase RpiB</fullName>
    </submittedName>
</protein>
<dbReference type="NCBIfam" id="NF004051">
    <property type="entry name" value="PRK05571.1"/>
    <property type="match status" value="1"/>
</dbReference>
<dbReference type="PANTHER" id="PTHR43732">
    <property type="entry name" value="RIBOSE 5-PHOSPHATE ISOMERASE-RELATED"/>
    <property type="match status" value="1"/>
</dbReference>
<dbReference type="GO" id="GO:0005975">
    <property type="term" value="P:carbohydrate metabolic process"/>
    <property type="evidence" value="ECO:0007669"/>
    <property type="project" value="InterPro"/>
</dbReference>
<gene>
    <name evidence="3" type="ORF">MTY_0956</name>
</gene>
<dbReference type="NCBIfam" id="TIGR01120">
    <property type="entry name" value="rpiB"/>
    <property type="match status" value="1"/>
</dbReference>
<dbReference type="SUPFAM" id="SSF89623">
    <property type="entry name" value="Ribose/Galactose isomerase RpiB/AlsB"/>
    <property type="match status" value="1"/>
</dbReference>
<dbReference type="Proteomes" id="UP000063718">
    <property type="component" value="Unassembled WGS sequence"/>
</dbReference>
<organism evidence="3">
    <name type="scientific">Moorella thermoacetica Y72</name>
    <dbReference type="NCBI Taxonomy" id="1325331"/>
    <lineage>
        <taxon>Bacteria</taxon>
        <taxon>Bacillati</taxon>
        <taxon>Bacillota</taxon>
        <taxon>Clostridia</taxon>
        <taxon>Neomoorellales</taxon>
        <taxon>Neomoorellaceae</taxon>
        <taxon>Neomoorella</taxon>
    </lineage>
</organism>
<dbReference type="InterPro" id="IPR003500">
    <property type="entry name" value="RpiB_LacA_LacB"/>
</dbReference>
<dbReference type="Pfam" id="PF02502">
    <property type="entry name" value="LacAB_rpiB"/>
    <property type="match status" value="1"/>
</dbReference>
<dbReference type="InterPro" id="IPR051812">
    <property type="entry name" value="SPI_LacAB/RpiB"/>
</dbReference>
<dbReference type="PANTHER" id="PTHR43732:SF1">
    <property type="entry name" value="RIBOSE 5-PHOSPHATE ISOMERASE"/>
    <property type="match status" value="1"/>
</dbReference>
<dbReference type="GO" id="GO:0016861">
    <property type="term" value="F:intramolecular oxidoreductase activity, interconverting aldoses and ketoses"/>
    <property type="evidence" value="ECO:0007669"/>
    <property type="project" value="UniProtKB-ARBA"/>
</dbReference>
<comment type="similarity">
    <text evidence="1">Belongs to the LacAB/RpiB family.</text>
</comment>
<proteinExistence type="inferred from homology"/>
<keyword evidence="2 3" id="KW-0413">Isomerase</keyword>
<dbReference type="InterPro" id="IPR004785">
    <property type="entry name" value="RpiB"/>
</dbReference>
<dbReference type="EMBL" id="DF238840">
    <property type="protein sequence ID" value="GAF25620.1"/>
    <property type="molecule type" value="Genomic_DNA"/>
</dbReference>
<sequence length="181" mass="19939">MWRIFKYGLILWGRDEVKLRVALGSDHGGFHLKMAIKDYLNRQGIANHDFGTYNAESVDYPDYAHKVAAAVASGEYDRGILCCGTGIGVCIAANKVPGIRAALCHDTFSARAAREHNDANILTLGERVIGPGLALEIVDTWLKAEFSGGRHARRVQKISAIEDQYRGREDRVVVPCCHDGE</sequence>
<dbReference type="NCBIfam" id="TIGR00689">
    <property type="entry name" value="rpiB_lacA_lacB"/>
    <property type="match status" value="1"/>
</dbReference>
<evidence type="ECO:0000256" key="1">
    <source>
        <dbReference type="ARBA" id="ARBA00008754"/>
    </source>
</evidence>
<evidence type="ECO:0000256" key="2">
    <source>
        <dbReference type="ARBA" id="ARBA00023235"/>
    </source>
</evidence>
<dbReference type="Gene3D" id="3.40.1400.10">
    <property type="entry name" value="Sugar-phosphate isomerase, RpiB/LacA/LacB"/>
    <property type="match status" value="1"/>
</dbReference>
<name>A0A0S6UBH5_NEOTH</name>
<reference evidence="3" key="1">
    <citation type="journal article" date="2014" name="Gene">
        <title>Genome-guided analysis of transformation efficiency and carbon dioxide assimilation by Moorella thermoacetica Y72.</title>
        <authorList>
            <person name="Tsukahara K."/>
            <person name="Kita A."/>
            <person name="Nakashimada Y."/>
            <person name="Hoshino T."/>
            <person name="Murakami K."/>
        </authorList>
    </citation>
    <scope>NUCLEOTIDE SEQUENCE [LARGE SCALE GENOMIC DNA]</scope>
    <source>
        <strain evidence="3">Y72</strain>
    </source>
</reference>
<dbReference type="AlphaFoldDB" id="A0A0S6UBH5"/>
<accession>A0A0S6UBH5</accession>
<dbReference type="InterPro" id="IPR036569">
    <property type="entry name" value="RpiB_LacA_LacB_sf"/>
</dbReference>
<evidence type="ECO:0000313" key="3">
    <source>
        <dbReference type="EMBL" id="GAF25620.1"/>
    </source>
</evidence>